<dbReference type="Proteomes" id="UP000630936">
    <property type="component" value="Unassembled WGS sequence"/>
</dbReference>
<feature type="domain" description="CHAT" evidence="1">
    <location>
        <begin position="239"/>
        <end position="390"/>
    </location>
</feature>
<reference evidence="2" key="1">
    <citation type="journal article" date="2014" name="Int. J. Syst. Evol. Microbiol.">
        <title>Complete genome sequence of Corynebacterium casei LMG S-19264T (=DSM 44701T), isolated from a smear-ripened cheese.</title>
        <authorList>
            <consortium name="US DOE Joint Genome Institute (JGI-PGF)"/>
            <person name="Walter F."/>
            <person name="Albersmeier A."/>
            <person name="Kalinowski J."/>
            <person name="Ruckert C."/>
        </authorList>
    </citation>
    <scope>NUCLEOTIDE SEQUENCE</scope>
    <source>
        <strain evidence="2">JCM 4988</strain>
    </source>
</reference>
<organism evidence="2 3">
    <name type="scientific">Streptomyces inusitatus</name>
    <dbReference type="NCBI Taxonomy" id="68221"/>
    <lineage>
        <taxon>Bacteria</taxon>
        <taxon>Bacillati</taxon>
        <taxon>Actinomycetota</taxon>
        <taxon>Actinomycetes</taxon>
        <taxon>Kitasatosporales</taxon>
        <taxon>Streptomycetaceae</taxon>
        <taxon>Streptomyces</taxon>
    </lineage>
</organism>
<evidence type="ECO:0000313" key="3">
    <source>
        <dbReference type="Proteomes" id="UP000630936"/>
    </source>
</evidence>
<comment type="caution">
    <text evidence="2">The sequence shown here is derived from an EMBL/GenBank/DDBJ whole genome shotgun (WGS) entry which is preliminary data.</text>
</comment>
<dbReference type="AlphaFoldDB" id="A0A918PR48"/>
<keyword evidence="3" id="KW-1185">Reference proteome</keyword>
<accession>A0A918PR48</accession>
<dbReference type="Pfam" id="PF12770">
    <property type="entry name" value="CHAT"/>
    <property type="match status" value="1"/>
</dbReference>
<dbReference type="EMBL" id="BMWG01000002">
    <property type="protein sequence ID" value="GGZ18332.1"/>
    <property type="molecule type" value="Genomic_DNA"/>
</dbReference>
<gene>
    <name evidence="2" type="ORF">GCM10010387_08510</name>
</gene>
<sequence length="428" mass="47346">MRVVQDPSHGFTRLPRRASTAPDLVVGVDLMYGDRVQVRMHGPALPDLGSEHRVVLHRNPAEIQAVATRLRHVWKREFVDVQSVDAWGRPAPGRPERPYATLLDLSGEPEDELRPCMEELAAQGSYLLFDLLLGEGPRNGGADGPLGTFREIFIQVLSGDQPLRVRFDSELFLPWPMLALPGTAPTGTESLDTLFRRFLGHRHQIEQTCGSYPGVQGRSAPRPPVIPAVSLNHDTTIDPQKRTRAGEVAAALAKDTEFTERTTRAELLRALAEGPLDEQLMYFWCHGKFRTEDDQTPCLVVRLTDGREIDAYTVRGRPPVNGTADLFRPLVMLNACYAGLPSGADLAYLGRALIDRGARGVIGPQIEMPQVFAAEYALAFLTRYLEGRETAGEIAHSLARGFADRYRNPLGLAYALHGGMDERLERAS</sequence>
<proteinExistence type="predicted"/>
<name>A0A918PR48_9ACTN</name>
<evidence type="ECO:0000313" key="2">
    <source>
        <dbReference type="EMBL" id="GGZ18332.1"/>
    </source>
</evidence>
<reference evidence="2" key="2">
    <citation type="submission" date="2020-09" db="EMBL/GenBank/DDBJ databases">
        <authorList>
            <person name="Sun Q."/>
            <person name="Ohkuma M."/>
        </authorList>
    </citation>
    <scope>NUCLEOTIDE SEQUENCE</scope>
    <source>
        <strain evidence="2">JCM 4988</strain>
    </source>
</reference>
<dbReference type="InterPro" id="IPR024983">
    <property type="entry name" value="CHAT_dom"/>
</dbReference>
<protein>
    <recommendedName>
        <fullName evidence="1">CHAT domain-containing protein</fullName>
    </recommendedName>
</protein>
<evidence type="ECO:0000259" key="1">
    <source>
        <dbReference type="Pfam" id="PF12770"/>
    </source>
</evidence>